<evidence type="ECO:0000313" key="2">
    <source>
        <dbReference type="Proteomes" id="UP000281899"/>
    </source>
</evidence>
<organism evidence="1 2">
    <name type="scientific">Chryseobacterium cucumeris</name>
    <dbReference type="NCBI Taxonomy" id="1813611"/>
    <lineage>
        <taxon>Bacteria</taxon>
        <taxon>Pseudomonadati</taxon>
        <taxon>Bacteroidota</taxon>
        <taxon>Flavobacteriia</taxon>
        <taxon>Flavobacteriales</taxon>
        <taxon>Weeksellaceae</taxon>
        <taxon>Chryseobacterium group</taxon>
        <taxon>Chryseobacterium</taxon>
    </lineage>
</organism>
<dbReference type="EMBL" id="RJTW01000013">
    <property type="protein sequence ID" value="ROH86089.1"/>
    <property type="molecule type" value="Genomic_DNA"/>
</dbReference>
<gene>
    <name evidence="1" type="ORF">EGI15_23030</name>
</gene>
<sequence>MENIEAITASGQKEKVFISSGKSMRRTYCTVTAKLKDKNSEELFIINTHRFFQTDSEKMESELYIQATQLTKELNKVLKLKYEWRGTMKIKMLN</sequence>
<dbReference type="GeneID" id="301715554"/>
<keyword evidence="2" id="KW-1185">Reference proteome</keyword>
<name>A0ABX9X2M1_9FLAO</name>
<dbReference type="Proteomes" id="UP000281899">
    <property type="component" value="Unassembled WGS sequence"/>
</dbReference>
<dbReference type="RefSeq" id="WP_123280028.1">
    <property type="nucleotide sequence ID" value="NZ_JALRGU010000467.1"/>
</dbReference>
<accession>A0ABX9X2M1</accession>
<proteinExistence type="predicted"/>
<evidence type="ECO:0000313" key="1">
    <source>
        <dbReference type="EMBL" id="ROH86089.1"/>
    </source>
</evidence>
<protein>
    <submittedName>
        <fullName evidence="1">Uncharacterized protein</fullName>
    </submittedName>
</protein>
<reference evidence="1 2" key="1">
    <citation type="submission" date="2018-11" db="EMBL/GenBank/DDBJ databases">
        <title>Proposal to divide the Flavobacteriaceae and reorganize its genera based on Amino Acid Identity values calculated from whole genome sequences.</title>
        <authorList>
            <person name="Nicholson A.C."/>
            <person name="Gulvik C.A."/>
            <person name="Whitney A.M."/>
            <person name="Humrighouse B.W."/>
            <person name="Bell M."/>
            <person name="Holmes B."/>
            <person name="Steigerwalt A."/>
            <person name="Villarma A."/>
            <person name="Sheth M."/>
            <person name="Batra D."/>
            <person name="Pryor J."/>
            <person name="Bernardet J.-F."/>
            <person name="Hugo C."/>
            <person name="Kampfer P."/>
            <person name="Newman J."/>
            <person name="Mcquiston J.R."/>
        </authorList>
    </citation>
    <scope>NUCLEOTIDE SEQUENCE [LARGE SCALE GENOMIC DNA]</scope>
    <source>
        <strain evidence="1 2">G0235</strain>
    </source>
</reference>
<comment type="caution">
    <text evidence="1">The sequence shown here is derived from an EMBL/GenBank/DDBJ whole genome shotgun (WGS) entry which is preliminary data.</text>
</comment>